<dbReference type="InterPro" id="IPR050313">
    <property type="entry name" value="Carb_Metab_HTH_regulators"/>
</dbReference>
<dbReference type="Pfam" id="PF08220">
    <property type="entry name" value="HTH_DeoR"/>
    <property type="match status" value="1"/>
</dbReference>
<dbReference type="InterPro" id="IPR018356">
    <property type="entry name" value="Tscrpt_reg_HTH_DeoR_CS"/>
</dbReference>
<reference evidence="5 6" key="1">
    <citation type="submission" date="2015-09" db="EMBL/GenBank/DDBJ databases">
        <title>Genome sequencing project for genomic taxonomy and phylogenomics of Bacillus-like bacteria.</title>
        <authorList>
            <person name="Liu B."/>
            <person name="Wang J."/>
            <person name="Zhu Y."/>
            <person name="Liu G."/>
            <person name="Chen Q."/>
            <person name="Chen Z."/>
            <person name="Lan J."/>
            <person name="Che J."/>
            <person name="Ge C."/>
            <person name="Shi H."/>
            <person name="Pan Z."/>
            <person name="Liu X."/>
        </authorList>
    </citation>
    <scope>NUCLEOTIDE SEQUENCE [LARGE SCALE GENOMIC DNA]</scope>
    <source>
        <strain evidence="5 6">DSM 8552</strain>
    </source>
</reference>
<dbReference type="PRINTS" id="PR00037">
    <property type="entry name" value="HTHLACR"/>
</dbReference>
<dbReference type="PANTHER" id="PTHR30363">
    <property type="entry name" value="HTH-TYPE TRANSCRIPTIONAL REGULATOR SRLR-RELATED"/>
    <property type="match status" value="1"/>
</dbReference>
<evidence type="ECO:0000256" key="3">
    <source>
        <dbReference type="ARBA" id="ARBA00023163"/>
    </source>
</evidence>
<dbReference type="InterPro" id="IPR001034">
    <property type="entry name" value="DeoR_HTH"/>
</dbReference>
<dbReference type="PANTHER" id="PTHR30363:SF44">
    <property type="entry name" value="AGA OPERON TRANSCRIPTIONAL REPRESSOR-RELATED"/>
    <property type="match status" value="1"/>
</dbReference>
<dbReference type="EMBL" id="LJJB01000007">
    <property type="protein sequence ID" value="KQL49663.1"/>
    <property type="molecule type" value="Genomic_DNA"/>
</dbReference>
<evidence type="ECO:0000313" key="6">
    <source>
        <dbReference type="Proteomes" id="UP000051063"/>
    </source>
</evidence>
<dbReference type="SMART" id="SM00420">
    <property type="entry name" value="HTH_DEOR"/>
    <property type="match status" value="1"/>
</dbReference>
<dbReference type="Pfam" id="PF00455">
    <property type="entry name" value="DeoRC"/>
    <property type="match status" value="1"/>
</dbReference>
<dbReference type="InterPro" id="IPR037171">
    <property type="entry name" value="NagB/RpiA_transferase-like"/>
</dbReference>
<evidence type="ECO:0000256" key="2">
    <source>
        <dbReference type="ARBA" id="ARBA00023125"/>
    </source>
</evidence>
<organism evidence="5 6">
    <name type="scientific">Brevibacillus choshinensis</name>
    <dbReference type="NCBI Taxonomy" id="54911"/>
    <lineage>
        <taxon>Bacteria</taxon>
        <taxon>Bacillati</taxon>
        <taxon>Bacillota</taxon>
        <taxon>Bacilli</taxon>
        <taxon>Bacillales</taxon>
        <taxon>Paenibacillaceae</taxon>
        <taxon>Brevibacillus</taxon>
    </lineage>
</organism>
<keyword evidence="3" id="KW-0804">Transcription</keyword>
<dbReference type="SUPFAM" id="SSF100950">
    <property type="entry name" value="NagB/RpiA/CoA transferase-like"/>
    <property type="match status" value="1"/>
</dbReference>
<dbReference type="RefSeq" id="WP_055743975.1">
    <property type="nucleotide sequence ID" value="NZ_LJJB01000007.1"/>
</dbReference>
<feature type="domain" description="HTH deoR-type" evidence="4">
    <location>
        <begin position="5"/>
        <end position="60"/>
    </location>
</feature>
<keyword evidence="6" id="KW-1185">Reference proteome</keyword>
<evidence type="ECO:0000259" key="4">
    <source>
        <dbReference type="PROSITE" id="PS51000"/>
    </source>
</evidence>
<dbReference type="Proteomes" id="UP000051063">
    <property type="component" value="Unassembled WGS sequence"/>
</dbReference>
<dbReference type="SUPFAM" id="SSF46785">
    <property type="entry name" value="Winged helix' DNA-binding domain"/>
    <property type="match status" value="1"/>
</dbReference>
<dbReference type="PROSITE" id="PS00894">
    <property type="entry name" value="HTH_DEOR_1"/>
    <property type="match status" value="1"/>
</dbReference>
<comment type="caution">
    <text evidence="5">The sequence shown here is derived from an EMBL/GenBank/DDBJ whole genome shotgun (WGS) entry which is preliminary data.</text>
</comment>
<keyword evidence="1" id="KW-0805">Transcription regulation</keyword>
<keyword evidence="2" id="KW-0238">DNA-binding</keyword>
<dbReference type="InterPro" id="IPR036390">
    <property type="entry name" value="WH_DNA-bd_sf"/>
</dbReference>
<sequence>MSILAIERKKTILDQLQATGKVNAADLASLFDVSMETIRRDLDLLEKEGFLTRVHGGAVKSNFEFGEPPFVQRQSLQLESKQKVAKKAAQLVKNGDTIVVGGGTTILEMARALRGLNKLTVLTSSLPTANALIESYHQGLFHGKVILLGGEINMEQHSTVGTICEKMLGLFHVNKAFLSPGGISLTGLTEYELEESAISKKMIEVAKEVIVIVDQSKIGIEALCKISPLQGIDVIVCDQDVPLSWKPHVEKIEWILAEDESREKNSTE</sequence>
<dbReference type="InterPro" id="IPR036388">
    <property type="entry name" value="WH-like_DNA-bd_sf"/>
</dbReference>
<proteinExistence type="predicted"/>
<dbReference type="PROSITE" id="PS51000">
    <property type="entry name" value="HTH_DEOR_2"/>
    <property type="match status" value="1"/>
</dbReference>
<name>A0ABR5NDP4_BRECH</name>
<dbReference type="Gene3D" id="1.10.10.10">
    <property type="entry name" value="Winged helix-like DNA-binding domain superfamily/Winged helix DNA-binding domain"/>
    <property type="match status" value="1"/>
</dbReference>
<gene>
    <name evidence="5" type="ORF">AN963_08040</name>
</gene>
<evidence type="ECO:0000313" key="5">
    <source>
        <dbReference type="EMBL" id="KQL49663.1"/>
    </source>
</evidence>
<protein>
    <submittedName>
        <fullName evidence="5">DeoR family transcriptional regulator</fullName>
    </submittedName>
</protein>
<dbReference type="Gene3D" id="3.40.50.1360">
    <property type="match status" value="1"/>
</dbReference>
<accession>A0ABR5NDP4</accession>
<evidence type="ECO:0000256" key="1">
    <source>
        <dbReference type="ARBA" id="ARBA00023015"/>
    </source>
</evidence>
<dbReference type="SMART" id="SM01134">
    <property type="entry name" value="DeoRC"/>
    <property type="match status" value="1"/>
</dbReference>
<dbReference type="InterPro" id="IPR014036">
    <property type="entry name" value="DeoR-like_C"/>
</dbReference>